<dbReference type="Proteomes" id="UP001497623">
    <property type="component" value="Unassembled WGS sequence"/>
</dbReference>
<dbReference type="Pfam" id="PF12384">
    <property type="entry name" value="Peptidase_A2B"/>
    <property type="match status" value="1"/>
</dbReference>
<accession>A0AAV2S7S9</accession>
<sequence>MTNLEIPIISENSISTSRNSSQGDFSLSGVIAIDLSTKDNRNFRARTILDSGSGTNFISKEILPYIRYDKLDSEGLVVTGINDTKASTHDLVRIYLVSKECQQKSIKCYVMPEMINYDISKNMLKTMLDECKIMPKFKNPLEQTIDHEEGVSIVLGPGAIRDISYTPPSWYGQYTVDHTYF</sequence>
<dbReference type="EMBL" id="CAXKWB010045413">
    <property type="protein sequence ID" value="CAL4162179.1"/>
    <property type="molecule type" value="Genomic_DNA"/>
</dbReference>
<gene>
    <name evidence="2" type="ORF">MNOR_LOCUS32804</name>
</gene>
<feature type="domain" description="Peptidase A2B Ty3 transposon peptidase" evidence="1">
    <location>
        <begin position="41"/>
        <end position="114"/>
    </location>
</feature>
<keyword evidence="3" id="KW-1185">Reference proteome</keyword>
<name>A0AAV2S7S9_MEGNR</name>
<evidence type="ECO:0000313" key="3">
    <source>
        <dbReference type="Proteomes" id="UP001497623"/>
    </source>
</evidence>
<evidence type="ECO:0000259" key="1">
    <source>
        <dbReference type="Pfam" id="PF12384"/>
    </source>
</evidence>
<protein>
    <recommendedName>
        <fullName evidence="1">Peptidase A2B Ty3 transposon peptidase domain-containing protein</fullName>
    </recommendedName>
</protein>
<evidence type="ECO:0000313" key="2">
    <source>
        <dbReference type="EMBL" id="CAL4162179.1"/>
    </source>
</evidence>
<organism evidence="2 3">
    <name type="scientific">Meganyctiphanes norvegica</name>
    <name type="common">Northern krill</name>
    <name type="synonym">Thysanopoda norvegica</name>
    <dbReference type="NCBI Taxonomy" id="48144"/>
    <lineage>
        <taxon>Eukaryota</taxon>
        <taxon>Metazoa</taxon>
        <taxon>Ecdysozoa</taxon>
        <taxon>Arthropoda</taxon>
        <taxon>Crustacea</taxon>
        <taxon>Multicrustacea</taxon>
        <taxon>Malacostraca</taxon>
        <taxon>Eumalacostraca</taxon>
        <taxon>Eucarida</taxon>
        <taxon>Euphausiacea</taxon>
        <taxon>Euphausiidae</taxon>
        <taxon>Meganyctiphanes</taxon>
    </lineage>
</organism>
<dbReference type="InterPro" id="IPR024650">
    <property type="entry name" value="Peptidase_A2B"/>
</dbReference>
<dbReference type="AlphaFoldDB" id="A0AAV2S7S9"/>
<feature type="non-terminal residue" evidence="2">
    <location>
        <position position="181"/>
    </location>
</feature>
<proteinExistence type="predicted"/>
<reference evidence="2 3" key="1">
    <citation type="submission" date="2024-05" db="EMBL/GenBank/DDBJ databases">
        <authorList>
            <person name="Wallberg A."/>
        </authorList>
    </citation>
    <scope>NUCLEOTIDE SEQUENCE [LARGE SCALE GENOMIC DNA]</scope>
</reference>
<comment type="caution">
    <text evidence="2">The sequence shown here is derived from an EMBL/GenBank/DDBJ whole genome shotgun (WGS) entry which is preliminary data.</text>
</comment>